<dbReference type="AlphaFoldDB" id="A0A819QGH2"/>
<dbReference type="Proteomes" id="UP000663836">
    <property type="component" value="Unassembled WGS sequence"/>
</dbReference>
<reference evidence="1" key="1">
    <citation type="submission" date="2021-02" db="EMBL/GenBank/DDBJ databases">
        <authorList>
            <person name="Nowell W R."/>
        </authorList>
    </citation>
    <scope>NUCLEOTIDE SEQUENCE</scope>
</reference>
<comment type="caution">
    <text evidence="1">The sequence shown here is derived from an EMBL/GenBank/DDBJ whole genome shotgun (WGS) entry which is preliminary data.</text>
</comment>
<sequence length="161" mass="18404">MTKYGLLHHTHEKGDTGVEQTAEMIWRADKANVERERKVFMDSSTYNKRGGSKAPISLELQTVLANHLQNIGFYGDGDKHIGVTSDFTLNIVEYVYDVINRYIKEDVQLHDTIDKLIVKPSTVVINSPDIINDQVNKLSVFMGEMEDDYEEEEKMEDECSS</sequence>
<proteinExistence type="predicted"/>
<organism evidence="1 2">
    <name type="scientific">Rotaria sordida</name>
    <dbReference type="NCBI Taxonomy" id="392033"/>
    <lineage>
        <taxon>Eukaryota</taxon>
        <taxon>Metazoa</taxon>
        <taxon>Spiralia</taxon>
        <taxon>Gnathifera</taxon>
        <taxon>Rotifera</taxon>
        <taxon>Eurotatoria</taxon>
        <taxon>Bdelloidea</taxon>
        <taxon>Philodinida</taxon>
        <taxon>Philodinidae</taxon>
        <taxon>Rotaria</taxon>
    </lineage>
</organism>
<dbReference type="EMBL" id="CAJOBD010005418">
    <property type="protein sequence ID" value="CAF4030525.1"/>
    <property type="molecule type" value="Genomic_DNA"/>
</dbReference>
<name>A0A819QGH2_9BILA</name>
<accession>A0A819QGH2</accession>
<evidence type="ECO:0000313" key="1">
    <source>
        <dbReference type="EMBL" id="CAF4030525.1"/>
    </source>
</evidence>
<gene>
    <name evidence="1" type="ORF">JBS370_LOCUS27929</name>
</gene>
<evidence type="ECO:0000313" key="2">
    <source>
        <dbReference type="Proteomes" id="UP000663836"/>
    </source>
</evidence>
<protein>
    <submittedName>
        <fullName evidence="1">Uncharacterized protein</fullName>
    </submittedName>
</protein>